<dbReference type="InterPro" id="IPR050319">
    <property type="entry name" value="ABC_transp_ATP-bind"/>
</dbReference>
<reference evidence="6 7" key="1">
    <citation type="submission" date="2011-05" db="EMBL/GenBank/DDBJ databases">
        <title>Whole genome sequence of Microlunatus phosphovorus NM-1.</title>
        <authorList>
            <person name="Hosoyama A."/>
            <person name="Sasaki K."/>
            <person name="Harada T."/>
            <person name="Igarashi R."/>
            <person name="Kawakoshi A."/>
            <person name="Sasagawa M."/>
            <person name="Fukada J."/>
            <person name="Nakamura S."/>
            <person name="Katano Y."/>
            <person name="Hanada S."/>
            <person name="Kamagata Y."/>
            <person name="Nakamura N."/>
            <person name="Yamazaki S."/>
            <person name="Fujita N."/>
        </authorList>
    </citation>
    <scope>NUCLEOTIDE SEQUENCE [LARGE SCALE GENOMIC DNA]</scope>
    <source>
        <strain evidence="7">ATCC 700054 / DSM 10555 / JCM 9379 / NBRC 101784 / NCIMB 13414 / VKM Ac-1990 / NM-1</strain>
    </source>
</reference>
<dbReference type="InterPro" id="IPR003439">
    <property type="entry name" value="ABC_transporter-like_ATP-bd"/>
</dbReference>
<accession>F5XI22</accession>
<dbReference type="STRING" id="1032480.MLP_26770"/>
<dbReference type="AlphaFoldDB" id="F5XI22"/>
<feature type="domain" description="ABC transporter" evidence="5">
    <location>
        <begin position="22"/>
        <end position="280"/>
    </location>
</feature>
<dbReference type="SMART" id="SM00382">
    <property type="entry name" value="AAA"/>
    <property type="match status" value="2"/>
</dbReference>
<dbReference type="KEGG" id="mph:MLP_26770"/>
<dbReference type="Proteomes" id="UP000007947">
    <property type="component" value="Chromosome"/>
</dbReference>
<organism evidence="6 7">
    <name type="scientific">Microlunatus phosphovorus (strain ATCC 700054 / DSM 10555 / JCM 9379 / NBRC 101784 / NCIMB 13414 / VKM Ac-1990 / NM-1)</name>
    <dbReference type="NCBI Taxonomy" id="1032480"/>
    <lineage>
        <taxon>Bacteria</taxon>
        <taxon>Bacillati</taxon>
        <taxon>Actinomycetota</taxon>
        <taxon>Actinomycetes</taxon>
        <taxon>Propionibacteriales</taxon>
        <taxon>Propionibacteriaceae</taxon>
        <taxon>Microlunatus</taxon>
    </lineage>
</organism>
<dbReference type="EMBL" id="AP012204">
    <property type="protein sequence ID" value="BAK35691.1"/>
    <property type="molecule type" value="Genomic_DNA"/>
</dbReference>
<dbReference type="InterPro" id="IPR003593">
    <property type="entry name" value="AAA+_ATPase"/>
</dbReference>
<dbReference type="CDD" id="cd03257">
    <property type="entry name" value="ABC_NikE_OppD_transporters"/>
    <property type="match status" value="2"/>
</dbReference>
<dbReference type="GO" id="GO:0016887">
    <property type="term" value="F:ATP hydrolysis activity"/>
    <property type="evidence" value="ECO:0007669"/>
    <property type="project" value="InterPro"/>
</dbReference>
<evidence type="ECO:0000313" key="6">
    <source>
        <dbReference type="EMBL" id="BAK35691.1"/>
    </source>
</evidence>
<dbReference type="PROSITE" id="PS00211">
    <property type="entry name" value="ABC_TRANSPORTER_1"/>
    <property type="match status" value="2"/>
</dbReference>
<keyword evidence="3" id="KW-0547">Nucleotide-binding</keyword>
<evidence type="ECO:0000256" key="2">
    <source>
        <dbReference type="ARBA" id="ARBA00022448"/>
    </source>
</evidence>
<dbReference type="PANTHER" id="PTHR43776">
    <property type="entry name" value="TRANSPORT ATP-BINDING PROTEIN"/>
    <property type="match status" value="1"/>
</dbReference>
<evidence type="ECO:0000259" key="5">
    <source>
        <dbReference type="PROSITE" id="PS50893"/>
    </source>
</evidence>
<keyword evidence="7" id="KW-1185">Reference proteome</keyword>
<dbReference type="InterPro" id="IPR013563">
    <property type="entry name" value="Oligopep_ABC_C"/>
</dbReference>
<dbReference type="HOGENOM" id="CLU_000604_86_2_11"/>
<dbReference type="Pfam" id="PF08352">
    <property type="entry name" value="oligo_HPY"/>
    <property type="match status" value="2"/>
</dbReference>
<gene>
    <name evidence="6" type="ordered locus">MLP_26770</name>
</gene>
<comment type="similarity">
    <text evidence="1">Belongs to the ABC transporter superfamily.</text>
</comment>
<dbReference type="Pfam" id="PF00005">
    <property type="entry name" value="ABC_tran"/>
    <property type="match status" value="2"/>
</dbReference>
<dbReference type="PANTHER" id="PTHR43776:SF7">
    <property type="entry name" value="D,D-DIPEPTIDE TRANSPORT ATP-BINDING PROTEIN DDPF-RELATED"/>
    <property type="match status" value="1"/>
</dbReference>
<keyword evidence="2" id="KW-0813">Transport</keyword>
<protein>
    <submittedName>
        <fullName evidence="6">Putative ABC transporter ATP-binding protein</fullName>
    </submittedName>
</protein>
<feature type="domain" description="ABC transporter" evidence="5">
    <location>
        <begin position="319"/>
        <end position="562"/>
    </location>
</feature>
<dbReference type="GO" id="GO:0055085">
    <property type="term" value="P:transmembrane transport"/>
    <property type="evidence" value="ECO:0007669"/>
    <property type="project" value="UniProtKB-ARBA"/>
</dbReference>
<dbReference type="NCBIfam" id="NF008453">
    <property type="entry name" value="PRK11308.1"/>
    <property type="match status" value="2"/>
</dbReference>
<dbReference type="GO" id="GO:0005524">
    <property type="term" value="F:ATP binding"/>
    <property type="evidence" value="ECO:0007669"/>
    <property type="project" value="UniProtKB-KW"/>
</dbReference>
<dbReference type="OrthoDB" id="5357528at2"/>
<dbReference type="Gene3D" id="3.40.50.300">
    <property type="entry name" value="P-loop containing nucleotide triphosphate hydrolases"/>
    <property type="match status" value="2"/>
</dbReference>
<dbReference type="eggNOG" id="COG4172">
    <property type="taxonomic scope" value="Bacteria"/>
</dbReference>
<name>F5XI22_MICPN</name>
<dbReference type="InterPro" id="IPR027417">
    <property type="entry name" value="P-loop_NTPase"/>
</dbReference>
<dbReference type="SUPFAM" id="SSF52540">
    <property type="entry name" value="P-loop containing nucleoside triphosphate hydrolases"/>
    <property type="match status" value="2"/>
</dbReference>
<evidence type="ECO:0000256" key="3">
    <source>
        <dbReference type="ARBA" id="ARBA00022741"/>
    </source>
</evidence>
<dbReference type="GO" id="GO:0015833">
    <property type="term" value="P:peptide transport"/>
    <property type="evidence" value="ECO:0007669"/>
    <property type="project" value="InterPro"/>
</dbReference>
<keyword evidence="4 6" id="KW-0067">ATP-binding</keyword>
<dbReference type="PROSITE" id="PS50893">
    <property type="entry name" value="ABC_TRANSPORTER_2"/>
    <property type="match status" value="2"/>
</dbReference>
<sequence>MTELITELEPPGPRPVRPDAVLRISELTVQFGERLAVESVSFSIERGEILALVGESGSGKTVTAYATLGLLPDSATAQGSVQLTDDPVARPAHERPNLLAAGGVSKDAWSGLRGQLASMVFQEPQTALNPVKTIGWQLSEALRAHRRITRRDARRRAVELLELVGIPEPEHRVDAYPHQLSGGQKQRVVIALALANEPVLLIADEPTTALDVSVQAEILTLLGELRDRLGMAVLLITHNMGVVADLADRVLVMRNGRMVERGEVVSLFSAPFTDYTRELLAAVPRLRVTERSAELESSPALESGLGTDAGTDTPPALVFRQASVDYPGRLGRPAFRALHEVSVTLAAGRILGVVGESGSGKSTLGRAALGLLRPSSGSIEVDGTDVGAASRSELRRLRRQIGVVPQDPAGTLDPRLSVGDSVAEPLQVHRVSTGRSLRLRVAELLQSVSLPSWYAERRPHELSGGQRQRVALARALALRPRLLVADEPTSALDVSVQAAVLAEFVRLRTELGFACVFISHDLAVVNSVSDEVLVLRDGRVVEWGRAEQVLGRPSQPYTQALLDAVPIPDPIEQRARR</sequence>
<evidence type="ECO:0000313" key="7">
    <source>
        <dbReference type="Proteomes" id="UP000007947"/>
    </source>
</evidence>
<dbReference type="RefSeq" id="WP_013863560.1">
    <property type="nucleotide sequence ID" value="NC_015635.1"/>
</dbReference>
<proteinExistence type="inferred from homology"/>
<evidence type="ECO:0000256" key="1">
    <source>
        <dbReference type="ARBA" id="ARBA00005417"/>
    </source>
</evidence>
<dbReference type="InterPro" id="IPR017871">
    <property type="entry name" value="ABC_transporter-like_CS"/>
</dbReference>
<evidence type="ECO:0000256" key="4">
    <source>
        <dbReference type="ARBA" id="ARBA00022840"/>
    </source>
</evidence>